<dbReference type="PANTHER" id="PTHR36504:SF1">
    <property type="entry name" value="LIPOPOLYSACCHARIDE EXPORT SYSTEM PROTEIN LPTA"/>
    <property type="match status" value="1"/>
</dbReference>
<gene>
    <name evidence="3" type="ORF">METZ01_LOCUS213884</name>
</gene>
<dbReference type="EMBL" id="UINC01049353">
    <property type="protein sequence ID" value="SVB61030.1"/>
    <property type="molecule type" value="Genomic_DNA"/>
</dbReference>
<dbReference type="InterPro" id="IPR052037">
    <property type="entry name" value="LPS_export_LptA"/>
</dbReference>
<keyword evidence="1" id="KW-0732">Signal</keyword>
<evidence type="ECO:0000259" key="2">
    <source>
        <dbReference type="Pfam" id="PF03968"/>
    </source>
</evidence>
<sequence>MTAAFTIMIRKIFAGLICALLLTVSVQGQSAPRDLSSDQPIDINADRLEIQQDKNLAIFTGNVIAEQGLIKLRAEQLKVWYRPSSANWTANDVTAGSTIIRIDAIDKVFVSSATETAQGDLGIYEVAKQRLTLTGAVILTRGANVLRGNKLVMNIATGQSQFSGGRVHARFVSPKREKDAKK</sequence>
<dbReference type="GO" id="GO:0030288">
    <property type="term" value="C:outer membrane-bounded periplasmic space"/>
    <property type="evidence" value="ECO:0007669"/>
    <property type="project" value="TreeGrafter"/>
</dbReference>
<proteinExistence type="predicted"/>
<protein>
    <recommendedName>
        <fullName evidence="2">Organic solvent tolerance-like N-terminal domain-containing protein</fullName>
    </recommendedName>
</protein>
<evidence type="ECO:0000313" key="3">
    <source>
        <dbReference type="EMBL" id="SVB61030.1"/>
    </source>
</evidence>
<organism evidence="3">
    <name type="scientific">marine metagenome</name>
    <dbReference type="NCBI Taxonomy" id="408172"/>
    <lineage>
        <taxon>unclassified sequences</taxon>
        <taxon>metagenomes</taxon>
        <taxon>ecological metagenomes</taxon>
    </lineage>
</organism>
<accession>A0A382FDN6</accession>
<evidence type="ECO:0000256" key="1">
    <source>
        <dbReference type="ARBA" id="ARBA00022729"/>
    </source>
</evidence>
<dbReference type="PANTHER" id="PTHR36504">
    <property type="entry name" value="LIPOPOLYSACCHARIDE EXPORT SYSTEM PROTEIN LPTA"/>
    <property type="match status" value="1"/>
</dbReference>
<dbReference type="GO" id="GO:0009279">
    <property type="term" value="C:cell outer membrane"/>
    <property type="evidence" value="ECO:0007669"/>
    <property type="project" value="TreeGrafter"/>
</dbReference>
<dbReference type="Pfam" id="PF03968">
    <property type="entry name" value="LptD_N"/>
    <property type="match status" value="1"/>
</dbReference>
<dbReference type="GO" id="GO:0015920">
    <property type="term" value="P:lipopolysaccharide transport"/>
    <property type="evidence" value="ECO:0007669"/>
    <property type="project" value="TreeGrafter"/>
</dbReference>
<dbReference type="AlphaFoldDB" id="A0A382FDN6"/>
<name>A0A382FDN6_9ZZZZ</name>
<reference evidence="3" key="1">
    <citation type="submission" date="2018-05" db="EMBL/GenBank/DDBJ databases">
        <authorList>
            <person name="Lanie J.A."/>
            <person name="Ng W.-L."/>
            <person name="Kazmierczak K.M."/>
            <person name="Andrzejewski T.M."/>
            <person name="Davidsen T.M."/>
            <person name="Wayne K.J."/>
            <person name="Tettelin H."/>
            <person name="Glass J.I."/>
            <person name="Rusch D."/>
            <person name="Podicherti R."/>
            <person name="Tsui H.-C.T."/>
            <person name="Winkler M.E."/>
        </authorList>
    </citation>
    <scope>NUCLEOTIDE SEQUENCE</scope>
</reference>
<dbReference type="Gene3D" id="2.60.450.10">
    <property type="entry name" value="Lipopolysaccharide (LPS) transport protein A like domain"/>
    <property type="match status" value="1"/>
</dbReference>
<feature type="domain" description="Organic solvent tolerance-like N-terminal" evidence="2">
    <location>
        <begin position="43"/>
        <end position="158"/>
    </location>
</feature>
<dbReference type="GO" id="GO:0017089">
    <property type="term" value="F:glycolipid transfer activity"/>
    <property type="evidence" value="ECO:0007669"/>
    <property type="project" value="TreeGrafter"/>
</dbReference>
<dbReference type="InterPro" id="IPR005653">
    <property type="entry name" value="OstA-like_N"/>
</dbReference>